<dbReference type="AlphaFoldDB" id="A0A9D4RF38"/>
<evidence type="ECO:0000313" key="1">
    <source>
        <dbReference type="EMBL" id="KAH3864272.1"/>
    </source>
</evidence>
<reference evidence="1" key="1">
    <citation type="journal article" date="2019" name="bioRxiv">
        <title>The Genome of the Zebra Mussel, Dreissena polymorpha: A Resource for Invasive Species Research.</title>
        <authorList>
            <person name="McCartney M.A."/>
            <person name="Auch B."/>
            <person name="Kono T."/>
            <person name="Mallez S."/>
            <person name="Zhang Y."/>
            <person name="Obille A."/>
            <person name="Becker A."/>
            <person name="Abrahante J.E."/>
            <person name="Garbe J."/>
            <person name="Badalamenti J.P."/>
            <person name="Herman A."/>
            <person name="Mangelson H."/>
            <person name="Liachko I."/>
            <person name="Sullivan S."/>
            <person name="Sone E.D."/>
            <person name="Koren S."/>
            <person name="Silverstein K.A.T."/>
            <person name="Beckman K.B."/>
            <person name="Gohl D.M."/>
        </authorList>
    </citation>
    <scope>NUCLEOTIDE SEQUENCE</scope>
    <source>
        <strain evidence="1">Duluth1</strain>
        <tissue evidence="1">Whole animal</tissue>
    </source>
</reference>
<dbReference type="InterPro" id="IPR052787">
    <property type="entry name" value="MAVS"/>
</dbReference>
<dbReference type="PANTHER" id="PTHR21446:SF12">
    <property type="entry name" value="POTASSIUM CHANNEL TETRAMERIZATION DOMAIN CONTAINING 1"/>
    <property type="match status" value="1"/>
</dbReference>
<organism evidence="1 2">
    <name type="scientific">Dreissena polymorpha</name>
    <name type="common">Zebra mussel</name>
    <name type="synonym">Mytilus polymorpha</name>
    <dbReference type="NCBI Taxonomy" id="45954"/>
    <lineage>
        <taxon>Eukaryota</taxon>
        <taxon>Metazoa</taxon>
        <taxon>Spiralia</taxon>
        <taxon>Lophotrochozoa</taxon>
        <taxon>Mollusca</taxon>
        <taxon>Bivalvia</taxon>
        <taxon>Autobranchia</taxon>
        <taxon>Heteroconchia</taxon>
        <taxon>Euheterodonta</taxon>
        <taxon>Imparidentia</taxon>
        <taxon>Neoheterodontei</taxon>
        <taxon>Myida</taxon>
        <taxon>Dreissenoidea</taxon>
        <taxon>Dreissenidae</taxon>
        <taxon>Dreissena</taxon>
    </lineage>
</organism>
<dbReference type="PANTHER" id="PTHR21446">
    <property type="entry name" value="DUF3504 DOMAIN-CONTAINING PROTEIN"/>
    <property type="match status" value="1"/>
</dbReference>
<evidence type="ECO:0000313" key="2">
    <source>
        <dbReference type="Proteomes" id="UP000828390"/>
    </source>
</evidence>
<dbReference type="Proteomes" id="UP000828390">
    <property type="component" value="Unassembled WGS sequence"/>
</dbReference>
<accession>A0A9D4RF38</accession>
<protein>
    <submittedName>
        <fullName evidence="1">Uncharacterized protein</fullName>
    </submittedName>
</protein>
<name>A0A9D4RF38_DREPO</name>
<proteinExistence type="predicted"/>
<gene>
    <name evidence="1" type="ORF">DPMN_027288</name>
</gene>
<reference evidence="1" key="2">
    <citation type="submission" date="2020-11" db="EMBL/GenBank/DDBJ databases">
        <authorList>
            <person name="McCartney M.A."/>
            <person name="Auch B."/>
            <person name="Kono T."/>
            <person name="Mallez S."/>
            <person name="Becker A."/>
            <person name="Gohl D.M."/>
            <person name="Silverstein K.A.T."/>
            <person name="Koren S."/>
            <person name="Bechman K.B."/>
            <person name="Herman A."/>
            <person name="Abrahante J.E."/>
            <person name="Garbe J."/>
        </authorList>
    </citation>
    <scope>NUCLEOTIDE SEQUENCE</scope>
    <source>
        <strain evidence="1">Duluth1</strain>
        <tissue evidence="1">Whole animal</tissue>
    </source>
</reference>
<sequence>MLEEGYPSTDFGKMEVKELDKTLQKFNASVQGKEGRDNSKSALTSIRAGINRHLILPPVVRQMNLMKDRDFMFSNQVCTGLIKRLKREGRDKSSHKEPISEKTLPNFIAVVCFQIKLHRRCRTRLSSTL</sequence>
<dbReference type="EMBL" id="JAIWYP010000002">
    <property type="protein sequence ID" value="KAH3864272.1"/>
    <property type="molecule type" value="Genomic_DNA"/>
</dbReference>
<comment type="caution">
    <text evidence="1">The sequence shown here is derived from an EMBL/GenBank/DDBJ whole genome shotgun (WGS) entry which is preliminary data.</text>
</comment>
<keyword evidence="2" id="KW-1185">Reference proteome</keyword>